<comment type="function">
    <text evidence="1">Involved in a late step of protoheme IX synthesis.</text>
</comment>
<dbReference type="STRING" id="44576.SAMN05421881_103912"/>
<comment type="pathway">
    <text evidence="3">Porphyrin-containing compound metabolism; protoheme biosynthesis.</text>
</comment>
<dbReference type="GO" id="GO:0042168">
    <property type="term" value="P:heme metabolic process"/>
    <property type="evidence" value="ECO:0007669"/>
    <property type="project" value="InterPro"/>
</dbReference>
<evidence type="ECO:0000313" key="13">
    <source>
        <dbReference type="Proteomes" id="UP000198640"/>
    </source>
</evidence>
<dbReference type="InterPro" id="IPR005254">
    <property type="entry name" value="Heme_biosyn_assoc_TPR_pro"/>
</dbReference>
<keyword evidence="13" id="KW-1185">Reference proteome</keyword>
<evidence type="ECO:0000259" key="11">
    <source>
        <dbReference type="Pfam" id="PF07219"/>
    </source>
</evidence>
<evidence type="ECO:0000256" key="7">
    <source>
        <dbReference type="ARBA" id="ARBA00022989"/>
    </source>
</evidence>
<dbReference type="AlphaFoldDB" id="A0A1H3KCD0"/>
<keyword evidence="6 10" id="KW-0812">Transmembrane</keyword>
<dbReference type="EMBL" id="FNOY01000039">
    <property type="protein sequence ID" value="SDY49579.1"/>
    <property type="molecule type" value="Genomic_DNA"/>
</dbReference>
<dbReference type="Proteomes" id="UP000198640">
    <property type="component" value="Unassembled WGS sequence"/>
</dbReference>
<feature type="domain" description="HemY N-terminal" evidence="11">
    <location>
        <begin position="26"/>
        <end position="128"/>
    </location>
</feature>
<accession>A0A1H3KCD0</accession>
<protein>
    <submittedName>
        <fullName evidence="12">HemY protein</fullName>
    </submittedName>
</protein>
<keyword evidence="9" id="KW-0627">Porphyrin biosynthesis</keyword>
<keyword evidence="5" id="KW-0997">Cell inner membrane</keyword>
<evidence type="ECO:0000256" key="4">
    <source>
        <dbReference type="ARBA" id="ARBA00022475"/>
    </source>
</evidence>
<dbReference type="Pfam" id="PF07219">
    <property type="entry name" value="HemY_N"/>
    <property type="match status" value="1"/>
</dbReference>
<keyword evidence="8 10" id="KW-0472">Membrane</keyword>
<keyword evidence="4" id="KW-1003">Cell membrane</keyword>
<evidence type="ECO:0000256" key="6">
    <source>
        <dbReference type="ARBA" id="ARBA00022692"/>
    </source>
</evidence>
<dbReference type="InterPro" id="IPR011990">
    <property type="entry name" value="TPR-like_helical_dom_sf"/>
</dbReference>
<dbReference type="SUPFAM" id="SSF48452">
    <property type="entry name" value="TPR-like"/>
    <property type="match status" value="1"/>
</dbReference>
<organism evidence="12 13">
    <name type="scientific">Nitrosomonas halophila</name>
    <dbReference type="NCBI Taxonomy" id="44576"/>
    <lineage>
        <taxon>Bacteria</taxon>
        <taxon>Pseudomonadati</taxon>
        <taxon>Pseudomonadota</taxon>
        <taxon>Betaproteobacteria</taxon>
        <taxon>Nitrosomonadales</taxon>
        <taxon>Nitrosomonadaceae</taxon>
        <taxon>Nitrosomonas</taxon>
    </lineage>
</organism>
<keyword evidence="7 10" id="KW-1133">Transmembrane helix</keyword>
<comment type="subcellular location">
    <subcellularLocation>
        <location evidence="2">Cell inner membrane</location>
        <topology evidence="2">Multi-pass membrane protein</topology>
    </subcellularLocation>
</comment>
<evidence type="ECO:0000256" key="2">
    <source>
        <dbReference type="ARBA" id="ARBA00004429"/>
    </source>
</evidence>
<reference evidence="12 13" key="1">
    <citation type="submission" date="2016-10" db="EMBL/GenBank/DDBJ databases">
        <authorList>
            <person name="de Groot N.N."/>
        </authorList>
    </citation>
    <scope>NUCLEOTIDE SEQUENCE [LARGE SCALE GENOMIC DNA]</scope>
    <source>
        <strain evidence="12 13">Nm1</strain>
    </source>
</reference>
<dbReference type="GO" id="GO:0005886">
    <property type="term" value="C:plasma membrane"/>
    <property type="evidence" value="ECO:0007669"/>
    <property type="project" value="UniProtKB-SubCell"/>
</dbReference>
<gene>
    <name evidence="12" type="ORF">SAMN05421881_103912</name>
</gene>
<evidence type="ECO:0000313" key="12">
    <source>
        <dbReference type="EMBL" id="SDY49579.1"/>
    </source>
</evidence>
<evidence type="ECO:0000256" key="5">
    <source>
        <dbReference type="ARBA" id="ARBA00022519"/>
    </source>
</evidence>
<dbReference type="GO" id="GO:0006779">
    <property type="term" value="P:porphyrin-containing compound biosynthetic process"/>
    <property type="evidence" value="ECO:0007669"/>
    <property type="project" value="UniProtKB-KW"/>
</dbReference>
<feature type="transmembrane region" description="Helical" evidence="10">
    <location>
        <begin position="44"/>
        <end position="66"/>
    </location>
</feature>
<evidence type="ECO:0000256" key="10">
    <source>
        <dbReference type="SAM" id="Phobius"/>
    </source>
</evidence>
<name>A0A1H3KCD0_9PROT</name>
<dbReference type="InterPro" id="IPR010817">
    <property type="entry name" value="HemY_N"/>
</dbReference>
<evidence type="ECO:0000256" key="8">
    <source>
        <dbReference type="ARBA" id="ARBA00023136"/>
    </source>
</evidence>
<dbReference type="UniPathway" id="UPA00252"/>
<sequence length="392" mass="43839">MKLVLWVLALFAAAAAVVFTAYHNKGTVLLTAPPYTLELALNTFILLELFAFVIFYMLVRALFGLFGMRKQLRHERSDRAMLSGLKAFFEERYEDAEKAARKAFKLANAQTIKALNAVIAARSAHQQGDYATRDQILSIAKEQAPEERALRLVTEAELMLDEGRHTDALAALQALYSTGGLQSTAVLQLELKAHQMAQNWDAVLELTKILAKRYPVNKGLVDKLRHRAHLENIAKNASDPALLKKYWHDLSWQEKLDGKLAVTAARAFMALSDNASAQKIIENSLDVQLDTELIALYADCLSGSVSWQIQHAENWLRKYPNNANLLLTLGRLCAYGELWGKAQSYLEASLSIEPDYPAHLALAQLFEKLGKQEAASEHYRKGLEFALKQISA</sequence>
<evidence type="ECO:0000256" key="1">
    <source>
        <dbReference type="ARBA" id="ARBA00002962"/>
    </source>
</evidence>
<dbReference type="NCBIfam" id="TIGR00540">
    <property type="entry name" value="TPR_hemY_coli"/>
    <property type="match status" value="1"/>
</dbReference>
<dbReference type="Gene3D" id="1.25.40.10">
    <property type="entry name" value="Tetratricopeptide repeat domain"/>
    <property type="match status" value="1"/>
</dbReference>
<evidence type="ECO:0000256" key="3">
    <source>
        <dbReference type="ARBA" id="ARBA00004744"/>
    </source>
</evidence>
<proteinExistence type="predicted"/>
<evidence type="ECO:0000256" key="9">
    <source>
        <dbReference type="ARBA" id="ARBA00023244"/>
    </source>
</evidence>
<dbReference type="OrthoDB" id="7053339at2"/>
<dbReference type="RefSeq" id="WP_090414616.1">
    <property type="nucleotide sequence ID" value="NZ_FNOY01000039.1"/>
</dbReference>